<dbReference type="RefSeq" id="WP_380532173.1">
    <property type="nucleotide sequence ID" value="NZ_JBHFAB010000002.1"/>
</dbReference>
<proteinExistence type="predicted"/>
<keyword evidence="2" id="KW-1185">Reference proteome</keyword>
<name>A0ABV6VQ14_9ACTN</name>
<reference evidence="1 2" key="1">
    <citation type="submission" date="2024-09" db="EMBL/GenBank/DDBJ databases">
        <authorList>
            <person name="Lee S.D."/>
        </authorList>
    </citation>
    <scope>NUCLEOTIDE SEQUENCE [LARGE SCALE GENOMIC DNA]</scope>
    <source>
        <strain evidence="1 2">N8-3</strain>
    </source>
</reference>
<accession>A0ABV6VQ14</accession>
<evidence type="ECO:0000313" key="2">
    <source>
        <dbReference type="Proteomes" id="UP001592531"/>
    </source>
</evidence>
<dbReference type="Proteomes" id="UP001592531">
    <property type="component" value="Unassembled WGS sequence"/>
</dbReference>
<comment type="caution">
    <text evidence="1">The sequence shown here is derived from an EMBL/GenBank/DDBJ whole genome shotgun (WGS) entry which is preliminary data.</text>
</comment>
<dbReference type="Gene3D" id="1.10.8.50">
    <property type="match status" value="1"/>
</dbReference>
<sequence length="109" mass="11688">MATTIADHHVPGPGDERRIRSILLAEVTHGGLPALALILIHARQGDRAAAALPLGALLRAVPQVDWLTCHDLLRQVGLHDDQLLGDLTPAQRRALGEALNHAPRPHQPA</sequence>
<dbReference type="EMBL" id="JBHFAB010000002">
    <property type="protein sequence ID" value="MFC1415819.1"/>
    <property type="molecule type" value="Genomic_DNA"/>
</dbReference>
<protein>
    <submittedName>
        <fullName evidence="1">Uncharacterized protein</fullName>
    </submittedName>
</protein>
<organism evidence="1 2">
    <name type="scientific">Streptacidiphilus cavernicola</name>
    <dbReference type="NCBI Taxonomy" id="3342716"/>
    <lineage>
        <taxon>Bacteria</taxon>
        <taxon>Bacillati</taxon>
        <taxon>Actinomycetota</taxon>
        <taxon>Actinomycetes</taxon>
        <taxon>Kitasatosporales</taxon>
        <taxon>Streptomycetaceae</taxon>
        <taxon>Streptacidiphilus</taxon>
    </lineage>
</organism>
<gene>
    <name evidence="1" type="ORF">ACEZDE_04040</name>
</gene>
<evidence type="ECO:0000313" key="1">
    <source>
        <dbReference type="EMBL" id="MFC1415819.1"/>
    </source>
</evidence>